<accession>A0A6J4QZ93</accession>
<dbReference type="AlphaFoldDB" id="A0A6J4QZ93"/>
<protein>
    <submittedName>
        <fullName evidence="8">Glutathionylspermidine synthase</fullName>
    </submittedName>
</protein>
<keyword evidence="1" id="KW-0436">Ligase</keyword>
<evidence type="ECO:0000256" key="5">
    <source>
        <dbReference type="ARBA" id="ARBA00022842"/>
    </source>
</evidence>
<gene>
    <name evidence="8" type="ORF">AVDCRST_MAG28-2149</name>
</gene>
<feature type="region of interest" description="Disordered" evidence="6">
    <location>
        <begin position="408"/>
        <end position="431"/>
    </location>
</feature>
<reference evidence="8" key="1">
    <citation type="submission" date="2020-02" db="EMBL/GenBank/DDBJ databases">
        <authorList>
            <person name="Meier V. D."/>
        </authorList>
    </citation>
    <scope>NUCLEOTIDE SEQUENCE</scope>
    <source>
        <strain evidence="8">AVDCRST_MAG28</strain>
    </source>
</reference>
<evidence type="ECO:0000259" key="7">
    <source>
        <dbReference type="Pfam" id="PF03738"/>
    </source>
</evidence>
<keyword evidence="4" id="KW-0067">ATP-binding</keyword>
<feature type="compositionally biased region" description="Basic and acidic residues" evidence="6">
    <location>
        <begin position="411"/>
        <end position="425"/>
    </location>
</feature>
<sequence length="431" mass="48429">MYRHPVEPREDWLRKVEAQGLTYAVDRAENGSERPYWHEAAVYELSEEEVGYLEGLTEELHDMSVEAARRMVDDRGVMSRLGFPPEATELMRAGLLDPDAPTLYGRFDLAYGGSEAGPAKLLEYNADTPTALVEASVVQWYWLEDEMPGFDQWNMLHERLVQAWERCASHLPDEVVHFAVGANEPNEDWATVAYLRDAAREAGLLDLGITMEQIGWHHAKGSFVDVRGREISTCFRLYPWEWMLNETFGDYILNGSSSTIWIEPAWKALLGSKALLVVLHEMFPDHESILPAHFDGPENLPGRYVAKPMYGWEGAGIRVHEADGALLAARPERHAAGQEYVYQQFVELPIFDGNRAVLGTWMIGEHAAGLGIRESNGLVTDTDARFVPHFLNAPRSTPEQVAQWLAGEPADGARHVVPKQEERSSKGGYQS</sequence>
<keyword evidence="2" id="KW-0479">Metal-binding</keyword>
<dbReference type="GO" id="GO:0016874">
    <property type="term" value="F:ligase activity"/>
    <property type="evidence" value="ECO:0007669"/>
    <property type="project" value="UniProtKB-KW"/>
</dbReference>
<dbReference type="Gene3D" id="3.30.1490.330">
    <property type="match status" value="1"/>
</dbReference>
<dbReference type="SUPFAM" id="SSF52440">
    <property type="entry name" value="PreATP-grasp domain"/>
    <property type="match status" value="1"/>
</dbReference>
<keyword evidence="5" id="KW-0460">Magnesium</keyword>
<keyword evidence="3" id="KW-0547">Nucleotide-binding</keyword>
<proteinExistence type="predicted"/>
<dbReference type="InterPro" id="IPR016185">
    <property type="entry name" value="PreATP-grasp_dom_sf"/>
</dbReference>
<organism evidence="8">
    <name type="scientific">uncultured Rubrobacteraceae bacterium</name>
    <dbReference type="NCBI Taxonomy" id="349277"/>
    <lineage>
        <taxon>Bacteria</taxon>
        <taxon>Bacillati</taxon>
        <taxon>Actinomycetota</taxon>
        <taxon>Rubrobacteria</taxon>
        <taxon>Rubrobacterales</taxon>
        <taxon>Rubrobacteraceae</taxon>
        <taxon>environmental samples</taxon>
    </lineage>
</organism>
<feature type="domain" description="Glutathionylspermidine synthase pre-ATP-grasp-like" evidence="7">
    <location>
        <begin position="12"/>
        <end position="390"/>
    </location>
</feature>
<dbReference type="InterPro" id="IPR005494">
    <property type="entry name" value="GSPS_pre-ATP-grasp-like_dom"/>
</dbReference>
<evidence type="ECO:0000256" key="2">
    <source>
        <dbReference type="ARBA" id="ARBA00022723"/>
    </source>
</evidence>
<dbReference type="SUPFAM" id="SSF56059">
    <property type="entry name" value="Glutathione synthetase ATP-binding domain-like"/>
    <property type="match status" value="1"/>
</dbReference>
<evidence type="ECO:0000313" key="8">
    <source>
        <dbReference type="EMBL" id="CAA9454110.1"/>
    </source>
</evidence>
<evidence type="ECO:0000256" key="1">
    <source>
        <dbReference type="ARBA" id="ARBA00022598"/>
    </source>
</evidence>
<dbReference type="GO" id="GO:0005524">
    <property type="term" value="F:ATP binding"/>
    <property type="evidence" value="ECO:0007669"/>
    <property type="project" value="UniProtKB-KW"/>
</dbReference>
<evidence type="ECO:0000256" key="6">
    <source>
        <dbReference type="SAM" id="MobiDB-lite"/>
    </source>
</evidence>
<dbReference type="EMBL" id="CADCVE010000043">
    <property type="protein sequence ID" value="CAA9454110.1"/>
    <property type="molecule type" value="Genomic_DNA"/>
</dbReference>
<name>A0A6J4QZ93_9ACTN</name>
<evidence type="ECO:0000256" key="3">
    <source>
        <dbReference type="ARBA" id="ARBA00022741"/>
    </source>
</evidence>
<dbReference type="Pfam" id="PF03738">
    <property type="entry name" value="GSP_synth"/>
    <property type="match status" value="1"/>
</dbReference>
<dbReference type="GO" id="GO:0046872">
    <property type="term" value="F:metal ion binding"/>
    <property type="evidence" value="ECO:0007669"/>
    <property type="project" value="UniProtKB-KW"/>
</dbReference>
<evidence type="ECO:0000256" key="4">
    <source>
        <dbReference type="ARBA" id="ARBA00022840"/>
    </source>
</evidence>